<gene>
    <name evidence="2" type="ORF">H4F99_02465</name>
</gene>
<protein>
    <submittedName>
        <fullName evidence="2">Uncharacterized protein</fullName>
    </submittedName>
</protein>
<dbReference type="RefSeq" id="WP_182668152.1">
    <property type="nucleotide sequence ID" value="NZ_JACHTE010000002.1"/>
</dbReference>
<dbReference type="EMBL" id="JACHTE010000002">
    <property type="protein sequence ID" value="MBB1087349.1"/>
    <property type="molecule type" value="Genomic_DNA"/>
</dbReference>
<proteinExistence type="predicted"/>
<dbReference type="AlphaFoldDB" id="A0A7W3U1U2"/>
<keyword evidence="3" id="KW-1185">Reference proteome</keyword>
<evidence type="ECO:0000256" key="1">
    <source>
        <dbReference type="SAM" id="MobiDB-lite"/>
    </source>
</evidence>
<feature type="compositionally biased region" description="Pro residues" evidence="1">
    <location>
        <begin position="116"/>
        <end position="126"/>
    </location>
</feature>
<reference evidence="2 3" key="1">
    <citation type="submission" date="2020-07" db="EMBL/GenBank/DDBJ databases">
        <authorList>
            <person name="Xu S."/>
            <person name="Li A."/>
        </authorList>
    </citation>
    <scope>NUCLEOTIDE SEQUENCE [LARGE SCALE GENOMIC DNA]</scope>
    <source>
        <strain evidence="2 3">SG-8</strain>
    </source>
</reference>
<feature type="region of interest" description="Disordered" evidence="1">
    <location>
        <begin position="99"/>
        <end position="126"/>
    </location>
</feature>
<organism evidence="2 3">
    <name type="scientific">Marilutibacter penaei</name>
    <dbReference type="NCBI Taxonomy" id="2759900"/>
    <lineage>
        <taxon>Bacteria</taxon>
        <taxon>Pseudomonadati</taxon>
        <taxon>Pseudomonadota</taxon>
        <taxon>Gammaproteobacteria</taxon>
        <taxon>Lysobacterales</taxon>
        <taxon>Lysobacteraceae</taxon>
        <taxon>Marilutibacter</taxon>
    </lineage>
</organism>
<evidence type="ECO:0000313" key="3">
    <source>
        <dbReference type="Proteomes" id="UP000552587"/>
    </source>
</evidence>
<accession>A0A7W3U1U2</accession>
<dbReference type="Proteomes" id="UP000552587">
    <property type="component" value="Unassembled WGS sequence"/>
</dbReference>
<name>A0A7W3U1U2_9GAMM</name>
<sequence length="126" mass="13099">MNEPRGYAVFFFPQAVEALGGAIKPYLQGEEGVEHVNCRELDTGGAFIKMILDGRAPDGTDVELELMVPGNMVRMIVSARSDEAFGFGPRPATVVNVMPAPVPEADGSDASAAPAGDPPASDPPSA</sequence>
<comment type="caution">
    <text evidence="2">The sequence shown here is derived from an EMBL/GenBank/DDBJ whole genome shotgun (WGS) entry which is preliminary data.</text>
</comment>
<evidence type="ECO:0000313" key="2">
    <source>
        <dbReference type="EMBL" id="MBB1087349.1"/>
    </source>
</evidence>